<reference evidence="2 3" key="1">
    <citation type="submission" date="2024-04" db="EMBL/GenBank/DDBJ databases">
        <title>Defined microbial consortia suppress multidrug-resistant proinflammatory Enterobacteriaceae via ecological control.</title>
        <authorList>
            <person name="Furuichi M."/>
            <person name="Kawaguchi T."/>
            <person name="Pust M."/>
            <person name="Yasuma K."/>
            <person name="Plichta D."/>
            <person name="Hasegawa N."/>
            <person name="Ohya T."/>
            <person name="Bhattarai S."/>
            <person name="Sasajima S."/>
            <person name="Aoto Y."/>
            <person name="Tuganbaev T."/>
            <person name="Yaginuma M."/>
            <person name="Ueda M."/>
            <person name="Okahashi N."/>
            <person name="Amafuji K."/>
            <person name="Kiridooshi Y."/>
            <person name="Sugita K."/>
            <person name="Strazar M."/>
            <person name="Skelly A."/>
            <person name="Suda W."/>
            <person name="Hattori M."/>
            <person name="Nakamoto N."/>
            <person name="Caballero S."/>
            <person name="Norman J."/>
            <person name="Olle B."/>
            <person name="Tanoue T."/>
            <person name="Arita M."/>
            <person name="Bucci V."/>
            <person name="Atarashi K."/>
            <person name="Xavier R."/>
            <person name="Honda K."/>
        </authorList>
    </citation>
    <scope>NUCLEOTIDE SEQUENCE [LARGE SCALE GENOMIC DNA]</scope>
    <source>
        <strain evidence="3">k04-0078-D8-1</strain>
    </source>
</reference>
<sequence length="114" mass="12602">MVLYLVKMFGVSLGLTLVIEEAAALVWGIRKRKDLLLICLVNIMTNPAAVFLAWIWRMYMPSGAGKIVFYLLVEAAVVITEGRIYRAYLQGSGHPMKYSLAANGCSFFLGLLIG</sequence>
<proteinExistence type="predicted"/>
<keyword evidence="1" id="KW-1133">Transmembrane helix</keyword>
<evidence type="ECO:0000313" key="3">
    <source>
        <dbReference type="Proteomes" id="UP001600943"/>
    </source>
</evidence>
<gene>
    <name evidence="2" type="ORF">K040078D81_18670</name>
</gene>
<feature type="transmembrane region" description="Helical" evidence="1">
    <location>
        <begin position="67"/>
        <end position="84"/>
    </location>
</feature>
<comment type="caution">
    <text evidence="2">The sequence shown here is derived from an EMBL/GenBank/DDBJ whole genome shotgun (WGS) entry which is preliminary data.</text>
</comment>
<dbReference type="EMBL" id="BAABYW010000001">
    <property type="protein sequence ID" value="GAA6407750.1"/>
    <property type="molecule type" value="Genomic_DNA"/>
</dbReference>
<feature type="transmembrane region" description="Helical" evidence="1">
    <location>
        <begin position="6"/>
        <end position="28"/>
    </location>
</feature>
<dbReference type="RefSeq" id="WP_390404830.1">
    <property type="nucleotide sequence ID" value="NZ_BAABYW010000001.1"/>
</dbReference>
<organism evidence="2 3">
    <name type="scientific">Blautia hominis</name>
    <dbReference type="NCBI Taxonomy" id="2025493"/>
    <lineage>
        <taxon>Bacteria</taxon>
        <taxon>Bacillati</taxon>
        <taxon>Bacillota</taxon>
        <taxon>Clostridia</taxon>
        <taxon>Lachnospirales</taxon>
        <taxon>Lachnospiraceae</taxon>
        <taxon>Blautia</taxon>
    </lineage>
</organism>
<keyword evidence="1" id="KW-0472">Membrane</keyword>
<accession>A0ABQ0B8G5</accession>
<keyword evidence="3" id="KW-1185">Reference proteome</keyword>
<evidence type="ECO:0000313" key="2">
    <source>
        <dbReference type="EMBL" id="GAA6407750.1"/>
    </source>
</evidence>
<feature type="transmembrane region" description="Helical" evidence="1">
    <location>
        <begin position="35"/>
        <end position="55"/>
    </location>
</feature>
<dbReference type="Proteomes" id="UP001600943">
    <property type="component" value="Unassembled WGS sequence"/>
</dbReference>
<evidence type="ECO:0000256" key="1">
    <source>
        <dbReference type="SAM" id="Phobius"/>
    </source>
</evidence>
<protein>
    <submittedName>
        <fullName evidence="2">Uncharacterized protein</fullName>
    </submittedName>
</protein>
<keyword evidence="1" id="KW-0812">Transmembrane</keyword>
<name>A0ABQ0B8G5_9FIRM</name>